<evidence type="ECO:0000256" key="1">
    <source>
        <dbReference type="SAM" id="MobiDB-lite"/>
    </source>
</evidence>
<proteinExistence type="predicted"/>
<keyword evidence="3" id="KW-1185">Reference proteome</keyword>
<evidence type="ECO:0000313" key="2">
    <source>
        <dbReference type="EnsemblPlants" id="QL08p050023:mrna"/>
    </source>
</evidence>
<accession>A0A7N2R9H9</accession>
<reference evidence="2" key="2">
    <citation type="submission" date="2021-01" db="UniProtKB">
        <authorList>
            <consortium name="EnsemblPlants"/>
        </authorList>
    </citation>
    <scope>IDENTIFICATION</scope>
</reference>
<feature type="region of interest" description="Disordered" evidence="1">
    <location>
        <begin position="130"/>
        <end position="157"/>
    </location>
</feature>
<reference evidence="2 3" key="1">
    <citation type="journal article" date="2016" name="G3 (Bethesda)">
        <title>First Draft Assembly and Annotation of the Genome of a California Endemic Oak Quercus lobata Nee (Fagaceae).</title>
        <authorList>
            <person name="Sork V.L."/>
            <person name="Fitz-Gibbon S.T."/>
            <person name="Puiu D."/>
            <person name="Crepeau M."/>
            <person name="Gugger P.F."/>
            <person name="Sherman R."/>
            <person name="Stevens K."/>
            <person name="Langley C.H."/>
            <person name="Pellegrini M."/>
            <person name="Salzberg S.L."/>
        </authorList>
    </citation>
    <scope>NUCLEOTIDE SEQUENCE [LARGE SCALE GENOMIC DNA]</scope>
    <source>
        <strain evidence="2 3">cv. SW786</strain>
    </source>
</reference>
<dbReference type="Gramene" id="QL08p050023:mrna">
    <property type="protein sequence ID" value="QL08p050023:mrna"/>
    <property type="gene ID" value="QL08p050023"/>
</dbReference>
<dbReference type="EMBL" id="LRBV02000008">
    <property type="status" value="NOT_ANNOTATED_CDS"/>
    <property type="molecule type" value="Genomic_DNA"/>
</dbReference>
<name>A0A7N2R9H9_QUELO</name>
<dbReference type="InParanoid" id="A0A7N2R9H9"/>
<dbReference type="EnsemblPlants" id="QL08p050023:mrna">
    <property type="protein sequence ID" value="QL08p050023:mrna"/>
    <property type="gene ID" value="QL08p050023"/>
</dbReference>
<evidence type="ECO:0008006" key="4">
    <source>
        <dbReference type="Google" id="ProtNLM"/>
    </source>
</evidence>
<sequence length="188" mass="21438">MELLRIGGSRSWNLQFHCAFHDWELEGVYTFFELLYTKLPRGEGSTDSQLPPLRLYSINVGQWDDPKVANRQCGQCGKVGNLTCFSASFRKWALRRATKEELKQHCSRCDEFGHNCLSCSMPMTDEWERFPKPRPTKAAPAGPIKSPRKTRKPPHCSECGAAGHNRRSCIFNLILTIRDISMAFGAWN</sequence>
<dbReference type="Gene3D" id="4.10.60.10">
    <property type="entry name" value="Zinc finger, CCHC-type"/>
    <property type="match status" value="1"/>
</dbReference>
<protein>
    <recommendedName>
        <fullName evidence="4">CCHC-type domain-containing protein</fullName>
    </recommendedName>
</protein>
<dbReference type="Proteomes" id="UP000594261">
    <property type="component" value="Chromosome 8"/>
</dbReference>
<evidence type="ECO:0000313" key="3">
    <source>
        <dbReference type="Proteomes" id="UP000594261"/>
    </source>
</evidence>
<dbReference type="AlphaFoldDB" id="A0A7N2R9H9"/>
<organism evidence="2 3">
    <name type="scientific">Quercus lobata</name>
    <name type="common">Valley oak</name>
    <dbReference type="NCBI Taxonomy" id="97700"/>
    <lineage>
        <taxon>Eukaryota</taxon>
        <taxon>Viridiplantae</taxon>
        <taxon>Streptophyta</taxon>
        <taxon>Embryophyta</taxon>
        <taxon>Tracheophyta</taxon>
        <taxon>Spermatophyta</taxon>
        <taxon>Magnoliopsida</taxon>
        <taxon>eudicotyledons</taxon>
        <taxon>Gunneridae</taxon>
        <taxon>Pentapetalae</taxon>
        <taxon>rosids</taxon>
        <taxon>fabids</taxon>
        <taxon>Fagales</taxon>
        <taxon>Fagaceae</taxon>
        <taxon>Quercus</taxon>
    </lineage>
</organism>